<keyword evidence="3" id="KW-0732">Signal</keyword>
<comment type="caution">
    <text evidence="4">The sequence shown here is derived from an EMBL/GenBank/DDBJ whole genome shotgun (WGS) entry which is preliminary data.</text>
</comment>
<feature type="chain" id="PRO_5022947777" evidence="3">
    <location>
        <begin position="22"/>
        <end position="427"/>
    </location>
</feature>
<protein>
    <submittedName>
        <fullName evidence="4">Cellobiose 2-epimerase</fullName>
        <ecNumber evidence="4">5.1.3.11</ecNumber>
    </submittedName>
</protein>
<dbReference type="Proteomes" id="UP000315010">
    <property type="component" value="Unassembled WGS sequence"/>
</dbReference>
<dbReference type="InterPro" id="IPR012341">
    <property type="entry name" value="6hp_glycosidase-like_sf"/>
</dbReference>
<keyword evidence="2 4" id="KW-0413">Isomerase</keyword>
<reference evidence="4 5" key="1">
    <citation type="submission" date="2019-02" db="EMBL/GenBank/DDBJ databases">
        <title>Deep-cultivation of Planctomycetes and their phenomic and genomic characterization uncovers novel biology.</title>
        <authorList>
            <person name="Wiegand S."/>
            <person name="Jogler M."/>
            <person name="Boedeker C."/>
            <person name="Pinto D."/>
            <person name="Vollmers J."/>
            <person name="Rivas-Marin E."/>
            <person name="Kohn T."/>
            <person name="Peeters S.H."/>
            <person name="Heuer A."/>
            <person name="Rast P."/>
            <person name="Oberbeckmann S."/>
            <person name="Bunk B."/>
            <person name="Jeske O."/>
            <person name="Meyerdierks A."/>
            <person name="Storesund J.E."/>
            <person name="Kallscheuer N."/>
            <person name="Luecker S."/>
            <person name="Lage O.M."/>
            <person name="Pohl T."/>
            <person name="Merkel B.J."/>
            <person name="Hornburger P."/>
            <person name="Mueller R.-W."/>
            <person name="Bruemmer F."/>
            <person name="Labrenz M."/>
            <person name="Spormann A.M."/>
            <person name="Op Den Camp H."/>
            <person name="Overmann J."/>
            <person name="Amann R."/>
            <person name="Jetten M.S.M."/>
            <person name="Mascher T."/>
            <person name="Medema M.H."/>
            <person name="Devos D.P."/>
            <person name="Kaster A.-K."/>
            <person name="Ovreas L."/>
            <person name="Rohde M."/>
            <person name="Galperin M.Y."/>
            <person name="Jogler C."/>
        </authorList>
    </citation>
    <scope>NUCLEOTIDE SEQUENCE [LARGE SCALE GENOMIC DNA]</scope>
    <source>
        <strain evidence="4 5">CA13</strain>
    </source>
</reference>
<dbReference type="RefSeq" id="WP_146404021.1">
    <property type="nucleotide sequence ID" value="NZ_SJPJ01000002.1"/>
</dbReference>
<dbReference type="AlphaFoldDB" id="A0A5C5YMQ5"/>
<dbReference type="GO" id="GO:0047736">
    <property type="term" value="F:cellobiose epimerase activity"/>
    <property type="evidence" value="ECO:0007669"/>
    <property type="project" value="UniProtKB-EC"/>
</dbReference>
<dbReference type="InterPro" id="IPR010819">
    <property type="entry name" value="AGE/CE"/>
</dbReference>
<sequence precursor="true">MFIRFTLLSLIASLSVTIARADNLAALRSKQCRDILQTSITHFYLPDCIDADFGGYLEVIDEHGTFISSEKFLTLQARQVWFFSKLANTYDTDREKTLAAAKSGYDFLRAHFFDPTNGGYFSKTDRDGTPTDRRKHVYPNAFVIYAFAEYHRATGDQEPLDRAMELFQTLEEHCHDKVNGGYHEFFSDDWQLITDPKESGYIGVPGTKTYNSHLHLLEAFTPLYLETHDPLVRSRLIEMLLINTCTVKLPDFPCNVDAWYSDWKLVDTDRNRRASYGHDVECVWLVLEAAEALGMKPNSLRSWAVALCDHAIERGFDTVNHGFFYTGPVGKPSDDRKKVWWTQSEALVAMLRMHALTGDEKYRTIFEQTFDFVQQHQIAPEGGWWATVNQDGSKIPGTARTSMWQGAYHNGRALLMCEQMLNGAASR</sequence>
<dbReference type="OrthoDB" id="5141876at2"/>
<dbReference type="EMBL" id="SJPJ01000002">
    <property type="protein sequence ID" value="TWT76214.1"/>
    <property type="molecule type" value="Genomic_DNA"/>
</dbReference>
<evidence type="ECO:0000256" key="2">
    <source>
        <dbReference type="ARBA" id="ARBA00023235"/>
    </source>
</evidence>
<dbReference type="SUPFAM" id="SSF48208">
    <property type="entry name" value="Six-hairpin glycosidases"/>
    <property type="match status" value="1"/>
</dbReference>
<keyword evidence="5" id="KW-1185">Reference proteome</keyword>
<proteinExistence type="inferred from homology"/>
<dbReference type="Pfam" id="PF07221">
    <property type="entry name" value="GlcNAc_2-epim"/>
    <property type="match status" value="1"/>
</dbReference>
<evidence type="ECO:0000256" key="3">
    <source>
        <dbReference type="SAM" id="SignalP"/>
    </source>
</evidence>
<name>A0A5C5YMQ5_9BACT</name>
<gene>
    <name evidence="4" type="primary">ce_2</name>
    <name evidence="4" type="ORF">CA13_67060</name>
</gene>
<evidence type="ECO:0000313" key="5">
    <source>
        <dbReference type="Proteomes" id="UP000315010"/>
    </source>
</evidence>
<accession>A0A5C5YMQ5</accession>
<dbReference type="GO" id="GO:0005975">
    <property type="term" value="P:carbohydrate metabolic process"/>
    <property type="evidence" value="ECO:0007669"/>
    <property type="project" value="InterPro"/>
</dbReference>
<feature type="signal peptide" evidence="3">
    <location>
        <begin position="1"/>
        <end position="21"/>
    </location>
</feature>
<dbReference type="EC" id="5.1.3.11" evidence="4"/>
<evidence type="ECO:0000256" key="1">
    <source>
        <dbReference type="ARBA" id="ARBA00008558"/>
    </source>
</evidence>
<comment type="similarity">
    <text evidence="1">Belongs to the N-acylglucosamine 2-epimerase family.</text>
</comment>
<organism evidence="4 5">
    <name type="scientific">Novipirellula herctigrandis</name>
    <dbReference type="NCBI Taxonomy" id="2527986"/>
    <lineage>
        <taxon>Bacteria</taxon>
        <taxon>Pseudomonadati</taxon>
        <taxon>Planctomycetota</taxon>
        <taxon>Planctomycetia</taxon>
        <taxon>Pirellulales</taxon>
        <taxon>Pirellulaceae</taxon>
        <taxon>Novipirellula</taxon>
    </lineage>
</organism>
<dbReference type="PANTHER" id="PTHR15108">
    <property type="entry name" value="N-ACYLGLUCOSAMINE-2-EPIMERASE"/>
    <property type="match status" value="1"/>
</dbReference>
<dbReference type="Gene3D" id="1.50.10.10">
    <property type="match status" value="1"/>
</dbReference>
<dbReference type="InterPro" id="IPR008928">
    <property type="entry name" value="6-hairpin_glycosidase_sf"/>
</dbReference>
<evidence type="ECO:0000313" key="4">
    <source>
        <dbReference type="EMBL" id="TWT76214.1"/>
    </source>
</evidence>